<proteinExistence type="inferred from homology"/>
<evidence type="ECO:0000256" key="1">
    <source>
        <dbReference type="ARBA" id="ARBA00010645"/>
    </source>
</evidence>
<keyword evidence="4" id="KW-1185">Reference proteome</keyword>
<dbReference type="HAMAP" id="MF_00460">
    <property type="entry name" value="UPF0125_RnfH"/>
    <property type="match status" value="1"/>
</dbReference>
<dbReference type="InterPro" id="IPR037021">
    <property type="entry name" value="RnfH_sf"/>
</dbReference>
<dbReference type="Pfam" id="PF03658">
    <property type="entry name" value="Ub-RnfH"/>
    <property type="match status" value="1"/>
</dbReference>
<dbReference type="InterPro" id="IPR016155">
    <property type="entry name" value="Mopterin_synth/thiamin_S_b"/>
</dbReference>
<dbReference type="EMBL" id="CP036282">
    <property type="protein sequence ID" value="QDL54406.1"/>
    <property type="molecule type" value="Genomic_DNA"/>
</dbReference>
<dbReference type="AlphaFoldDB" id="A0A515EP09"/>
<dbReference type="Proteomes" id="UP000317365">
    <property type="component" value="Chromosome"/>
</dbReference>
<organism evidence="3 4">
    <name type="scientific">Rhodoferax aquaticus</name>
    <dbReference type="NCBI Taxonomy" id="2527691"/>
    <lineage>
        <taxon>Bacteria</taxon>
        <taxon>Pseudomonadati</taxon>
        <taxon>Pseudomonadota</taxon>
        <taxon>Betaproteobacteria</taxon>
        <taxon>Burkholderiales</taxon>
        <taxon>Comamonadaceae</taxon>
        <taxon>Rhodoferax</taxon>
    </lineage>
</organism>
<name>A0A515EP09_9BURK</name>
<dbReference type="RefSeq" id="WP_142811299.1">
    <property type="nucleotide sequence ID" value="NZ_CP036282.1"/>
</dbReference>
<dbReference type="KEGG" id="rhg:EXZ61_09655"/>
<protein>
    <recommendedName>
        <fullName evidence="2">UPF0125 protein EXZ61_09655</fullName>
    </recommendedName>
</protein>
<evidence type="ECO:0000256" key="2">
    <source>
        <dbReference type="HAMAP-Rule" id="MF_00460"/>
    </source>
</evidence>
<dbReference type="Gene3D" id="3.10.20.280">
    <property type="entry name" value="RnfH-like"/>
    <property type="match status" value="1"/>
</dbReference>
<accession>A0A515EP09</accession>
<dbReference type="PANTHER" id="PTHR37483:SF1">
    <property type="entry name" value="UPF0125 PROTEIN RATB"/>
    <property type="match status" value="1"/>
</dbReference>
<reference evidence="4" key="1">
    <citation type="submission" date="2019-02" db="EMBL/GenBank/DDBJ databases">
        <title>Complete genome sequence of Rhodoferax sp. Gr-4.</title>
        <authorList>
            <person name="Jin L."/>
        </authorList>
    </citation>
    <scope>NUCLEOTIDE SEQUENCE [LARGE SCALE GENOMIC DNA]</scope>
    <source>
        <strain evidence="4">Gr-4</strain>
    </source>
</reference>
<gene>
    <name evidence="3" type="ORF">EXZ61_09655</name>
</gene>
<evidence type="ECO:0000313" key="4">
    <source>
        <dbReference type="Proteomes" id="UP000317365"/>
    </source>
</evidence>
<sequence>MELDRLLHVTVVYAPHARQAREHLIEVKSGSTVAQCLSASGSLTGMTADDLLQLRVGVWGRKCSLAHIVRDGDRVELYRALRVDPKVARRERFNRQGAKAAGLFATRRAGAKAGY</sequence>
<reference evidence="4" key="2">
    <citation type="journal article" date="2020" name="Int. J. Syst. Evol. Microbiol.">
        <title>Genomic insights into a novel species Rhodoferax aquaticus sp. nov., isolated from freshwater.</title>
        <authorList>
            <person name="Li T."/>
            <person name="Zhuo Y."/>
            <person name="Jin C.Z."/>
            <person name="Wu X."/>
            <person name="Ko S.R."/>
            <person name="Jin F.J."/>
            <person name="Ahn C.Y."/>
            <person name="Oh H.M."/>
            <person name="Lee H.G."/>
            <person name="Jin L."/>
        </authorList>
    </citation>
    <scope>NUCLEOTIDE SEQUENCE [LARGE SCALE GENOMIC DNA]</scope>
    <source>
        <strain evidence="4">Gr-4</strain>
    </source>
</reference>
<dbReference type="PANTHER" id="PTHR37483">
    <property type="entry name" value="UPF0125 PROTEIN RATB"/>
    <property type="match status" value="1"/>
</dbReference>
<evidence type="ECO:0000313" key="3">
    <source>
        <dbReference type="EMBL" id="QDL54406.1"/>
    </source>
</evidence>
<dbReference type="InterPro" id="IPR005346">
    <property type="entry name" value="RnfH"/>
</dbReference>
<comment type="similarity">
    <text evidence="1 2">Belongs to the UPF0125 (RnfH) family.</text>
</comment>
<dbReference type="SUPFAM" id="SSF54285">
    <property type="entry name" value="MoaD/ThiS"/>
    <property type="match status" value="1"/>
</dbReference>